<name>A0A7Y0EQ46_9BIFI</name>
<dbReference type="Proteomes" id="UP000532194">
    <property type="component" value="Unassembled WGS sequence"/>
</dbReference>
<keyword evidence="3" id="KW-1185">Reference proteome</keyword>
<gene>
    <name evidence="2" type="ORF">G1C95_1575</name>
</gene>
<proteinExistence type="predicted"/>
<dbReference type="RefSeq" id="WP_169172406.1">
    <property type="nucleotide sequence ID" value="NZ_JAAIII010000004.1"/>
</dbReference>
<feature type="transmembrane region" description="Helical" evidence="1">
    <location>
        <begin position="108"/>
        <end position="128"/>
    </location>
</feature>
<organism evidence="2 3">
    <name type="scientific">Bifidobacterium oedipodis</name>
    <dbReference type="NCBI Taxonomy" id="2675322"/>
    <lineage>
        <taxon>Bacteria</taxon>
        <taxon>Bacillati</taxon>
        <taxon>Actinomycetota</taxon>
        <taxon>Actinomycetes</taxon>
        <taxon>Bifidobacteriales</taxon>
        <taxon>Bifidobacteriaceae</taxon>
        <taxon>Bifidobacterium</taxon>
    </lineage>
</organism>
<comment type="caution">
    <text evidence="2">The sequence shown here is derived from an EMBL/GenBank/DDBJ whole genome shotgun (WGS) entry which is preliminary data.</text>
</comment>
<feature type="transmembrane region" description="Helical" evidence="1">
    <location>
        <begin position="32"/>
        <end position="52"/>
    </location>
</feature>
<feature type="transmembrane region" description="Helical" evidence="1">
    <location>
        <begin position="170"/>
        <end position="190"/>
    </location>
</feature>
<keyword evidence="1" id="KW-1133">Transmembrane helix</keyword>
<dbReference type="EMBL" id="JAAIII010000004">
    <property type="protein sequence ID" value="NMM94388.1"/>
    <property type="molecule type" value="Genomic_DNA"/>
</dbReference>
<keyword evidence="1" id="KW-0812">Transmembrane</keyword>
<protein>
    <submittedName>
        <fullName evidence="2">Uncharacterized protein</fullName>
    </submittedName>
</protein>
<accession>A0A7Y0EQ46</accession>
<reference evidence="2 3" key="1">
    <citation type="submission" date="2020-02" db="EMBL/GenBank/DDBJ databases">
        <title>Characterization of phylogenetic diversity of novel bifidobacterial species isolated in Czech ZOOs.</title>
        <authorList>
            <person name="Lugli G.A."/>
            <person name="Vera N.B."/>
            <person name="Ventura M."/>
        </authorList>
    </citation>
    <scope>NUCLEOTIDE SEQUENCE [LARGE SCALE GENOMIC DNA]</scope>
    <source>
        <strain evidence="2 3">DSM 109957</strain>
    </source>
</reference>
<feature type="transmembrane region" description="Helical" evidence="1">
    <location>
        <begin position="210"/>
        <end position="232"/>
    </location>
</feature>
<evidence type="ECO:0000256" key="1">
    <source>
        <dbReference type="SAM" id="Phobius"/>
    </source>
</evidence>
<evidence type="ECO:0000313" key="3">
    <source>
        <dbReference type="Proteomes" id="UP000532194"/>
    </source>
</evidence>
<dbReference type="AlphaFoldDB" id="A0A7Y0EQ46"/>
<evidence type="ECO:0000313" key="2">
    <source>
        <dbReference type="EMBL" id="NMM94388.1"/>
    </source>
</evidence>
<feature type="transmembrane region" description="Helical" evidence="1">
    <location>
        <begin position="58"/>
        <end position="80"/>
    </location>
</feature>
<keyword evidence="1" id="KW-0472">Membrane</keyword>
<sequence>MKPIKRIKTNVARTRARIERHSIGFRLLNEDLFRSSLSSVWAFGINALYSIWNLTLGVGSISAWFITMGCYYLAIASMRLRIVRIGLQRKESVDGTVPKRRVVTARSLRFIGVIIILLTIVMIGMVTLTITRGSDAPGNQIIVISQATYTFVKVGIAIKCFAQQNRKDDMLFQAICSLGLVDAAISLLFLQTTMIDTFSTADTSADFREVSTAATGAAICICCLFVGIRLVIKGIAMLRGIQQADNVGATD</sequence>
<feature type="transmembrane region" description="Helical" evidence="1">
    <location>
        <begin position="140"/>
        <end position="158"/>
    </location>
</feature>